<keyword evidence="2" id="KW-1185">Reference proteome</keyword>
<reference evidence="1" key="1">
    <citation type="submission" date="2023-06" db="EMBL/GenBank/DDBJ databases">
        <title>Genome-scale phylogeny and comparative genomics of the fungal order Sordariales.</title>
        <authorList>
            <consortium name="Lawrence Berkeley National Laboratory"/>
            <person name="Hensen N."/>
            <person name="Bonometti L."/>
            <person name="Westerberg I."/>
            <person name="Brannstrom I.O."/>
            <person name="Guillou S."/>
            <person name="Cros-Aarteil S."/>
            <person name="Calhoun S."/>
            <person name="Haridas S."/>
            <person name="Kuo A."/>
            <person name="Mondo S."/>
            <person name="Pangilinan J."/>
            <person name="Riley R."/>
            <person name="Labutti K."/>
            <person name="Andreopoulos B."/>
            <person name="Lipzen A."/>
            <person name="Chen C."/>
            <person name="Yanf M."/>
            <person name="Daum C."/>
            <person name="Ng V."/>
            <person name="Clum A."/>
            <person name="Steindorff A."/>
            <person name="Ohm R."/>
            <person name="Martin F."/>
            <person name="Silar P."/>
            <person name="Natvig D."/>
            <person name="Lalanne C."/>
            <person name="Gautier V."/>
            <person name="Ament-Velasquez S.L."/>
            <person name="Kruys A."/>
            <person name="Hutchinson M.I."/>
            <person name="Powell A.J."/>
            <person name="Barry K."/>
            <person name="Miller A.N."/>
            <person name="Grigoriev I.V."/>
            <person name="Debuchy R."/>
            <person name="Gladieux P."/>
            <person name="Thoren M.H."/>
            <person name="Johannesson H."/>
        </authorList>
    </citation>
    <scope>NUCLEOTIDE SEQUENCE</scope>
    <source>
        <strain evidence="1">PSN4</strain>
    </source>
</reference>
<name>A0AAJ0BEH6_9PEZI</name>
<comment type="caution">
    <text evidence="1">The sequence shown here is derived from an EMBL/GenBank/DDBJ whole genome shotgun (WGS) entry which is preliminary data.</text>
</comment>
<accession>A0AAJ0BEH6</accession>
<proteinExistence type="predicted"/>
<protein>
    <submittedName>
        <fullName evidence="1">Uncharacterized protein</fullName>
    </submittedName>
</protein>
<evidence type="ECO:0000313" key="2">
    <source>
        <dbReference type="Proteomes" id="UP001239445"/>
    </source>
</evidence>
<organism evidence="1 2">
    <name type="scientific">Echria macrotheca</name>
    <dbReference type="NCBI Taxonomy" id="438768"/>
    <lineage>
        <taxon>Eukaryota</taxon>
        <taxon>Fungi</taxon>
        <taxon>Dikarya</taxon>
        <taxon>Ascomycota</taxon>
        <taxon>Pezizomycotina</taxon>
        <taxon>Sordariomycetes</taxon>
        <taxon>Sordariomycetidae</taxon>
        <taxon>Sordariales</taxon>
        <taxon>Schizotheciaceae</taxon>
        <taxon>Echria</taxon>
    </lineage>
</organism>
<evidence type="ECO:0000313" key="1">
    <source>
        <dbReference type="EMBL" id="KAK1754401.1"/>
    </source>
</evidence>
<dbReference type="EMBL" id="MU839835">
    <property type="protein sequence ID" value="KAK1754401.1"/>
    <property type="molecule type" value="Genomic_DNA"/>
</dbReference>
<sequence length="316" mass="35627">MDLTSTPFIAMLDRHQAGPLGNAWDRDKLPSEQSAKIPRTFVDAMTVRKAVNVDKLGVPLAHELQPDDRFAFHWVIYMSARQTISPEVRDFVTGELVNPRKSKTETIPLGTIRMVPFPHLAFPRPGGVYTKGVLTNPGAPASAVASPAFAGLAVAPWTQTDHARAVDPNIWPPAVERPTQYWDGREPYIKIGRLTVRRDHGDNNNPRAASQLIDTVVQFMRVNSLAFNQRGSDVGFHKIGPRKARLIPEWQGLFCAFACEDDIVLWQRHHFQLDRATGRWMEDGVPHVAMFRRIELPEDRFDNVTLNSLFLDAPRI</sequence>
<dbReference type="Gene3D" id="3.40.630.30">
    <property type="match status" value="1"/>
</dbReference>
<dbReference type="Proteomes" id="UP001239445">
    <property type="component" value="Unassembled WGS sequence"/>
</dbReference>
<gene>
    <name evidence="1" type="ORF">QBC47DRAFT_414365</name>
</gene>
<dbReference type="AlphaFoldDB" id="A0AAJ0BEH6"/>